<dbReference type="GO" id="GO:0005737">
    <property type="term" value="C:cytoplasm"/>
    <property type="evidence" value="ECO:0007669"/>
    <property type="project" value="TreeGrafter"/>
</dbReference>
<protein>
    <recommendedName>
        <fullName evidence="3">Cell division cycle protein 27 homolog</fullName>
    </recommendedName>
</protein>
<dbReference type="PROSITE" id="PS50005">
    <property type="entry name" value="TPR"/>
    <property type="match status" value="3"/>
</dbReference>
<feature type="compositionally biased region" description="Basic and acidic residues" evidence="5">
    <location>
        <begin position="254"/>
        <end position="263"/>
    </location>
</feature>
<feature type="repeat" description="TPR" evidence="4">
    <location>
        <begin position="532"/>
        <end position="565"/>
    </location>
</feature>
<feature type="compositionally biased region" description="Polar residues" evidence="5">
    <location>
        <begin position="309"/>
        <end position="322"/>
    </location>
</feature>
<dbReference type="SUPFAM" id="SSF48452">
    <property type="entry name" value="TPR-like"/>
    <property type="match status" value="2"/>
</dbReference>
<comment type="similarity">
    <text evidence="2">Belongs to the APC3/CDC27 family.</text>
</comment>
<dbReference type="Pfam" id="PF14559">
    <property type="entry name" value="TPR_19"/>
    <property type="match status" value="1"/>
</dbReference>
<dbReference type="InterPro" id="IPR019734">
    <property type="entry name" value="TPR_rpt"/>
</dbReference>
<sequence>MHATVVPTSVENVIRQCLEHYALDDAAFLAELYYDQAKTDTALWLLATCHYRAGRTTAAYTLLKLHGAQSVQTRFLFAKCCLDLDKLQEAEELLTACDSDSTDGTAKYFGDSAPFARSLLAQLYCKTARVKAAVAESKLGLRQNPFLWSTLQRLCQTGTDADMEAVAGMYARFLKSGHEEKSTPYKEPSSVERTPVSDISLERMPEDTPVSAPSKIGYSSTSSPFGITPEVPSLAPGKHVPCAPRKSKVAVPSKRAESKRQEPLTRGSSRAVPSKRAESKRQEPNSTKPTPPSSQIQTRSAARIAQRFGCTTQDQNSENDSAPSHRLPPRSRNSSKQLQSTNRLNQLNVEDNRSTPGVIESTNKRSLTQTPVKDGDQSLKPESKTHSPAYDKMLDTLARLSPVTMALSRFDSRRALELINALPDGICGAPMVLMMRARAHFEATEYNEAVKVFKECRRRYEHYLDGVEMFSTALWHLQCETDLSSLSQELTLHYRLAPQTWCVAGNCFSLQKEHDTAIKLFERAIQLDPEFAYAYSLLGHELISIENYTRAAQAFRSALRLQPNNYYAWYGLGTIFYKQEQLALARVHFLRALDANPRNSVLICQLSVVEQALKNPDEAMRLLDRALKESPNNAACRYHRAYLLFAKERHEEALAELSKLKLIAPKEAQAFSLTGKVHKKLQQTHLALMNFSWASEMDPRGEQNHPTIGDRCYDEEPVTALAAIDPEQVGDMQAMDSDASV</sequence>
<dbReference type="PROSITE" id="PS50293">
    <property type="entry name" value="TPR_REGION"/>
    <property type="match status" value="1"/>
</dbReference>
<evidence type="ECO:0000256" key="5">
    <source>
        <dbReference type="SAM" id="MobiDB-lite"/>
    </source>
</evidence>
<dbReference type="Pfam" id="PF12895">
    <property type="entry name" value="ANAPC3"/>
    <property type="match status" value="1"/>
</dbReference>
<name>A0A914XMM1_9BILA</name>
<dbReference type="Gene3D" id="1.25.40.10">
    <property type="entry name" value="Tetratricopeptide repeat domain"/>
    <property type="match status" value="4"/>
</dbReference>
<dbReference type="Pfam" id="PF00515">
    <property type="entry name" value="TPR_1"/>
    <property type="match status" value="1"/>
</dbReference>
<dbReference type="GO" id="GO:0005680">
    <property type="term" value="C:anaphase-promoting complex"/>
    <property type="evidence" value="ECO:0007669"/>
    <property type="project" value="TreeGrafter"/>
</dbReference>
<evidence type="ECO:0000256" key="2">
    <source>
        <dbReference type="ARBA" id="ARBA00038210"/>
    </source>
</evidence>
<dbReference type="InterPro" id="IPR011990">
    <property type="entry name" value="TPR-like_helical_dom_sf"/>
</dbReference>
<evidence type="ECO:0000256" key="1">
    <source>
        <dbReference type="ARBA" id="ARBA00022803"/>
    </source>
</evidence>
<dbReference type="GO" id="GO:0051301">
    <property type="term" value="P:cell division"/>
    <property type="evidence" value="ECO:0007669"/>
    <property type="project" value="TreeGrafter"/>
</dbReference>
<dbReference type="GO" id="GO:0031145">
    <property type="term" value="P:anaphase-promoting complex-dependent catabolic process"/>
    <property type="evidence" value="ECO:0007669"/>
    <property type="project" value="TreeGrafter"/>
</dbReference>
<reference evidence="7" key="1">
    <citation type="submission" date="2022-11" db="UniProtKB">
        <authorList>
            <consortium name="WormBaseParasite"/>
        </authorList>
    </citation>
    <scope>IDENTIFICATION</scope>
</reference>
<dbReference type="PANTHER" id="PTHR12558">
    <property type="entry name" value="CELL DIVISION CYCLE 16,23,27"/>
    <property type="match status" value="1"/>
</dbReference>
<feature type="compositionally biased region" description="Basic and acidic residues" evidence="5">
    <location>
        <begin position="373"/>
        <end position="385"/>
    </location>
</feature>
<dbReference type="GO" id="GO:0007091">
    <property type="term" value="P:metaphase/anaphase transition of mitotic cell cycle"/>
    <property type="evidence" value="ECO:0007669"/>
    <property type="project" value="TreeGrafter"/>
</dbReference>
<dbReference type="Proteomes" id="UP000887566">
    <property type="component" value="Unplaced"/>
</dbReference>
<organism evidence="6 7">
    <name type="scientific">Plectus sambesii</name>
    <dbReference type="NCBI Taxonomy" id="2011161"/>
    <lineage>
        <taxon>Eukaryota</taxon>
        <taxon>Metazoa</taxon>
        <taxon>Ecdysozoa</taxon>
        <taxon>Nematoda</taxon>
        <taxon>Chromadorea</taxon>
        <taxon>Plectida</taxon>
        <taxon>Plectina</taxon>
        <taxon>Plectoidea</taxon>
        <taxon>Plectidae</taxon>
        <taxon>Plectus</taxon>
    </lineage>
</organism>
<proteinExistence type="inferred from homology"/>
<evidence type="ECO:0000313" key="7">
    <source>
        <dbReference type="WBParaSite" id="PSAMB.scaffold9578size4829.g32582.t2"/>
    </source>
</evidence>
<dbReference type="PANTHER" id="PTHR12558:SF13">
    <property type="entry name" value="CELL DIVISION CYCLE PROTEIN 27 HOMOLOG"/>
    <property type="match status" value="1"/>
</dbReference>
<keyword evidence="6" id="KW-1185">Reference proteome</keyword>
<feature type="compositionally biased region" description="Polar residues" evidence="5">
    <location>
        <begin position="360"/>
        <end position="371"/>
    </location>
</feature>
<dbReference type="GO" id="GO:0016567">
    <property type="term" value="P:protein ubiquitination"/>
    <property type="evidence" value="ECO:0007669"/>
    <property type="project" value="TreeGrafter"/>
</dbReference>
<dbReference type="AlphaFoldDB" id="A0A914XMM1"/>
<feature type="compositionally biased region" description="Polar residues" evidence="5">
    <location>
        <begin position="331"/>
        <end position="349"/>
    </location>
</feature>
<evidence type="ECO:0000256" key="3">
    <source>
        <dbReference type="ARBA" id="ARBA00039307"/>
    </source>
</evidence>
<accession>A0A914XMM1</accession>
<dbReference type="SMART" id="SM00028">
    <property type="entry name" value="TPR"/>
    <property type="match status" value="7"/>
</dbReference>
<feature type="region of interest" description="Disordered" evidence="5">
    <location>
        <begin position="177"/>
        <end position="388"/>
    </location>
</feature>
<dbReference type="Pfam" id="PF13432">
    <property type="entry name" value="TPR_16"/>
    <property type="match status" value="1"/>
</dbReference>
<feature type="compositionally biased region" description="Polar residues" evidence="5">
    <location>
        <begin position="284"/>
        <end position="300"/>
    </location>
</feature>
<dbReference type="WBParaSite" id="PSAMB.scaffold9578size4829.g32582.t2">
    <property type="protein sequence ID" value="PSAMB.scaffold9578size4829.g32582.t2"/>
    <property type="gene ID" value="PSAMB.scaffold9578size4829.g32582"/>
</dbReference>
<evidence type="ECO:0000256" key="4">
    <source>
        <dbReference type="PROSITE-ProRule" id="PRU00339"/>
    </source>
</evidence>
<keyword evidence="1 4" id="KW-0802">TPR repeat</keyword>
<evidence type="ECO:0000313" key="6">
    <source>
        <dbReference type="Proteomes" id="UP000887566"/>
    </source>
</evidence>
<feature type="repeat" description="TPR" evidence="4">
    <location>
        <begin position="498"/>
        <end position="531"/>
    </location>
</feature>
<feature type="repeat" description="TPR" evidence="4">
    <location>
        <begin position="566"/>
        <end position="599"/>
    </location>
</feature>